<evidence type="ECO:0000256" key="2">
    <source>
        <dbReference type="ARBA" id="ARBA00023445"/>
    </source>
</evidence>
<gene>
    <name evidence="4" type="ORF">LTR97_000624</name>
</gene>
<reference evidence="4" key="1">
    <citation type="submission" date="2023-08" db="EMBL/GenBank/DDBJ databases">
        <title>Black Yeasts Isolated from many extreme environments.</title>
        <authorList>
            <person name="Coleine C."/>
            <person name="Stajich J.E."/>
            <person name="Selbmann L."/>
        </authorList>
    </citation>
    <scope>NUCLEOTIDE SEQUENCE</scope>
    <source>
        <strain evidence="4">CCFEE 5810</strain>
    </source>
</reference>
<organism evidence="4 5">
    <name type="scientific">Elasticomyces elasticus</name>
    <dbReference type="NCBI Taxonomy" id="574655"/>
    <lineage>
        <taxon>Eukaryota</taxon>
        <taxon>Fungi</taxon>
        <taxon>Dikarya</taxon>
        <taxon>Ascomycota</taxon>
        <taxon>Pezizomycotina</taxon>
        <taxon>Dothideomycetes</taxon>
        <taxon>Dothideomycetidae</taxon>
        <taxon>Mycosphaerellales</taxon>
        <taxon>Teratosphaeriaceae</taxon>
        <taxon>Elasticomyces</taxon>
    </lineage>
</organism>
<dbReference type="InterPro" id="IPR050425">
    <property type="entry name" value="NAD(P)_dehydrat-like"/>
</dbReference>
<dbReference type="PANTHER" id="PTHR10366">
    <property type="entry name" value="NAD DEPENDENT EPIMERASE/DEHYDRATASE"/>
    <property type="match status" value="1"/>
</dbReference>
<dbReference type="SUPFAM" id="SSF51735">
    <property type="entry name" value="NAD(P)-binding Rossmann-fold domains"/>
    <property type="match status" value="1"/>
</dbReference>
<evidence type="ECO:0000256" key="1">
    <source>
        <dbReference type="ARBA" id="ARBA00023002"/>
    </source>
</evidence>
<dbReference type="GO" id="GO:0016616">
    <property type="term" value="F:oxidoreductase activity, acting on the CH-OH group of donors, NAD or NADP as acceptor"/>
    <property type="evidence" value="ECO:0007669"/>
    <property type="project" value="TreeGrafter"/>
</dbReference>
<dbReference type="Pfam" id="PF01370">
    <property type="entry name" value="Epimerase"/>
    <property type="match status" value="1"/>
</dbReference>
<protein>
    <recommendedName>
        <fullName evidence="3">NAD-dependent epimerase/dehydratase domain-containing protein</fullName>
    </recommendedName>
</protein>
<dbReference type="InterPro" id="IPR036291">
    <property type="entry name" value="NAD(P)-bd_dom_sf"/>
</dbReference>
<comment type="similarity">
    <text evidence="2">Belongs to the NAD(P)-dependent epimerase/dehydratase family. Dihydroflavonol-4-reductase subfamily.</text>
</comment>
<dbReference type="InterPro" id="IPR001509">
    <property type="entry name" value="Epimerase_deHydtase"/>
</dbReference>
<proteinExistence type="inferred from homology"/>
<sequence>MAVGGIVLLTGATGHVGFATLKALLQHGYTVHAAVRSDSKAAMVRSTLPQGLAEDRLDFITIPDFLQDGAFDEAMKGVEYVVHVASPLPSIASEGDDLDEVLVKPAVQATLGVFESAQKAATVQRIVVTSSNAATVPLSVLMGQDDGQIYGPDYRSDYLEAPYMNVAMVGYVASKIAALRRAEEWVATRKPAFDVIHIHPSFVEGRNDLTTTTQDFKSGTNAFVLEPVLGWKTDNAKAPSVVHVDDVALAHVRALDPNIEGNQSFLLASSGQDGMQWDDAKTYAKKHFPDAVAKGLLPNNGSAPTSGGGMADNSKTQKVLGIKLQGYEDMVVSVVGHYLEVLDAEKGVVAT</sequence>
<dbReference type="Proteomes" id="UP001310594">
    <property type="component" value="Unassembled WGS sequence"/>
</dbReference>
<keyword evidence="1" id="KW-0560">Oxidoreductase</keyword>
<dbReference type="EMBL" id="JAVRQU010000001">
    <property type="protein sequence ID" value="KAK5708084.1"/>
    <property type="molecule type" value="Genomic_DNA"/>
</dbReference>
<evidence type="ECO:0000259" key="3">
    <source>
        <dbReference type="Pfam" id="PF01370"/>
    </source>
</evidence>
<dbReference type="AlphaFoldDB" id="A0AAN7VYH6"/>
<evidence type="ECO:0000313" key="5">
    <source>
        <dbReference type="Proteomes" id="UP001310594"/>
    </source>
</evidence>
<name>A0AAN7VYH6_9PEZI</name>
<accession>A0AAN7VYH6</accession>
<comment type="caution">
    <text evidence="4">The sequence shown here is derived from an EMBL/GenBank/DDBJ whole genome shotgun (WGS) entry which is preliminary data.</text>
</comment>
<evidence type="ECO:0000313" key="4">
    <source>
        <dbReference type="EMBL" id="KAK5708084.1"/>
    </source>
</evidence>
<dbReference type="PANTHER" id="PTHR10366:SF564">
    <property type="entry name" value="STEROL-4-ALPHA-CARBOXYLATE 3-DEHYDROGENASE, DECARBOXYLATING"/>
    <property type="match status" value="1"/>
</dbReference>
<feature type="domain" description="NAD-dependent epimerase/dehydratase" evidence="3">
    <location>
        <begin position="7"/>
        <end position="257"/>
    </location>
</feature>
<dbReference type="Gene3D" id="3.40.50.720">
    <property type="entry name" value="NAD(P)-binding Rossmann-like Domain"/>
    <property type="match status" value="1"/>
</dbReference>